<feature type="chain" id="PRO_5042182541" description="EamA domain-containing protein" evidence="7">
    <location>
        <begin position="24"/>
        <end position="402"/>
    </location>
</feature>
<accession>A0AAD3DC69</accession>
<keyword evidence="2" id="KW-1003">Cell membrane</keyword>
<evidence type="ECO:0000313" key="9">
    <source>
        <dbReference type="EMBL" id="GFH59954.1"/>
    </source>
</evidence>
<reference evidence="9 10" key="1">
    <citation type="journal article" date="2021" name="Sci. Rep.">
        <title>The genome of the diatom Chaetoceros tenuissimus carries an ancient integrated fragment of an extant virus.</title>
        <authorList>
            <person name="Hongo Y."/>
            <person name="Kimura K."/>
            <person name="Takaki Y."/>
            <person name="Yoshida Y."/>
            <person name="Baba S."/>
            <person name="Kobayashi G."/>
            <person name="Nagasaki K."/>
            <person name="Hano T."/>
            <person name="Tomaru Y."/>
        </authorList>
    </citation>
    <scope>NUCLEOTIDE SEQUENCE [LARGE SCALE GENOMIC DNA]</scope>
    <source>
        <strain evidence="9 10">NIES-3715</strain>
    </source>
</reference>
<feature type="domain" description="EamA" evidence="8">
    <location>
        <begin position="251"/>
        <end position="393"/>
    </location>
</feature>
<dbReference type="EMBL" id="BLLK01000069">
    <property type="protein sequence ID" value="GFH59954.1"/>
    <property type="molecule type" value="Genomic_DNA"/>
</dbReference>
<name>A0AAD3DC69_9STRA</name>
<feature type="transmembrane region" description="Helical" evidence="6">
    <location>
        <begin position="280"/>
        <end position="300"/>
    </location>
</feature>
<feature type="transmembrane region" description="Helical" evidence="6">
    <location>
        <begin position="248"/>
        <end position="268"/>
    </location>
</feature>
<dbReference type="AlphaFoldDB" id="A0AAD3DC69"/>
<evidence type="ECO:0000259" key="8">
    <source>
        <dbReference type="Pfam" id="PF00892"/>
    </source>
</evidence>
<keyword evidence="7" id="KW-0732">Signal</keyword>
<evidence type="ECO:0000256" key="7">
    <source>
        <dbReference type="SAM" id="SignalP"/>
    </source>
</evidence>
<evidence type="ECO:0000256" key="4">
    <source>
        <dbReference type="ARBA" id="ARBA00022989"/>
    </source>
</evidence>
<keyword evidence="5 6" id="KW-0472">Membrane</keyword>
<dbReference type="Proteomes" id="UP001054902">
    <property type="component" value="Unassembled WGS sequence"/>
</dbReference>
<dbReference type="InterPro" id="IPR037185">
    <property type="entry name" value="EmrE-like"/>
</dbReference>
<keyword evidence="10" id="KW-1185">Reference proteome</keyword>
<gene>
    <name evidence="9" type="ORF">CTEN210_16430</name>
</gene>
<proteinExistence type="predicted"/>
<dbReference type="InterPro" id="IPR051258">
    <property type="entry name" value="Diverse_Substrate_Transporter"/>
</dbReference>
<comment type="caution">
    <text evidence="9">The sequence shown here is derived from an EMBL/GenBank/DDBJ whole genome shotgun (WGS) entry which is preliminary data.</text>
</comment>
<evidence type="ECO:0000256" key="3">
    <source>
        <dbReference type="ARBA" id="ARBA00022692"/>
    </source>
</evidence>
<sequence>MSKMKRTTIFLLCSMLIESPTQTASFQIVSYSSIRPLHSTYTYTTALNTISEQTSKASIQDVNIQLDDKLDISTNDPIKSVTLQTKEQNVNVARLLILLAACLYGTNYTCIKVLSDNIPIEIGSSLRFLVASFSTLPWLFQSSQHLGNDESNDSSTVSNVDLGVYLAGAELGFYNSIGYIGQALGLQTTPASTCAFLCSLTVVVVPLFNILAGKKIYAHEINGAILALAGVAFLEFDGLKADFLAGNSISIGLLFCLLQPLAFGLGFWRLEHLARKYPDNGMQITAMHMSSVAVLMFLNLMNSYGLPSIEEITSWISTPIVLGATLWTGIVTTVMPTFFETKALRALSASETTVLYSTEPIFGTLFAILALGETLSYTGVAGATLILGGCLYSSLGEHSGYD</sequence>
<feature type="signal peptide" evidence="7">
    <location>
        <begin position="1"/>
        <end position="23"/>
    </location>
</feature>
<dbReference type="PANTHER" id="PTHR42920:SF5">
    <property type="entry name" value="EAMA DOMAIN-CONTAINING PROTEIN"/>
    <property type="match status" value="1"/>
</dbReference>
<feature type="transmembrane region" description="Helical" evidence="6">
    <location>
        <begin position="217"/>
        <end position="236"/>
    </location>
</feature>
<keyword evidence="4 6" id="KW-1133">Transmembrane helix</keyword>
<dbReference type="InterPro" id="IPR000620">
    <property type="entry name" value="EamA_dom"/>
</dbReference>
<evidence type="ECO:0000313" key="10">
    <source>
        <dbReference type="Proteomes" id="UP001054902"/>
    </source>
</evidence>
<feature type="transmembrane region" description="Helical" evidence="6">
    <location>
        <begin position="320"/>
        <end position="341"/>
    </location>
</feature>
<organism evidence="9 10">
    <name type="scientific">Chaetoceros tenuissimus</name>
    <dbReference type="NCBI Taxonomy" id="426638"/>
    <lineage>
        <taxon>Eukaryota</taxon>
        <taxon>Sar</taxon>
        <taxon>Stramenopiles</taxon>
        <taxon>Ochrophyta</taxon>
        <taxon>Bacillariophyta</taxon>
        <taxon>Coscinodiscophyceae</taxon>
        <taxon>Chaetocerotophycidae</taxon>
        <taxon>Chaetocerotales</taxon>
        <taxon>Chaetocerotaceae</taxon>
        <taxon>Chaetoceros</taxon>
    </lineage>
</organism>
<protein>
    <recommendedName>
        <fullName evidence="8">EamA domain-containing protein</fullName>
    </recommendedName>
</protein>
<feature type="domain" description="EamA" evidence="8">
    <location>
        <begin position="95"/>
        <end position="234"/>
    </location>
</feature>
<evidence type="ECO:0000256" key="6">
    <source>
        <dbReference type="SAM" id="Phobius"/>
    </source>
</evidence>
<dbReference type="PANTHER" id="PTHR42920">
    <property type="entry name" value="OS03G0707200 PROTEIN-RELATED"/>
    <property type="match status" value="1"/>
</dbReference>
<dbReference type="SUPFAM" id="SSF103481">
    <property type="entry name" value="Multidrug resistance efflux transporter EmrE"/>
    <property type="match status" value="2"/>
</dbReference>
<evidence type="ECO:0000256" key="5">
    <source>
        <dbReference type="ARBA" id="ARBA00023136"/>
    </source>
</evidence>
<evidence type="ECO:0000256" key="1">
    <source>
        <dbReference type="ARBA" id="ARBA00004651"/>
    </source>
</evidence>
<evidence type="ECO:0000256" key="2">
    <source>
        <dbReference type="ARBA" id="ARBA00022475"/>
    </source>
</evidence>
<dbReference type="Pfam" id="PF00892">
    <property type="entry name" value="EamA"/>
    <property type="match status" value="2"/>
</dbReference>
<comment type="subcellular location">
    <subcellularLocation>
        <location evidence="1">Cell membrane</location>
        <topology evidence="1">Multi-pass membrane protein</topology>
    </subcellularLocation>
</comment>
<dbReference type="GO" id="GO:0005886">
    <property type="term" value="C:plasma membrane"/>
    <property type="evidence" value="ECO:0007669"/>
    <property type="project" value="UniProtKB-SubCell"/>
</dbReference>
<feature type="transmembrane region" description="Helical" evidence="6">
    <location>
        <begin position="190"/>
        <end position="210"/>
    </location>
</feature>
<keyword evidence="3 6" id="KW-0812">Transmembrane</keyword>